<evidence type="ECO:0000259" key="5">
    <source>
        <dbReference type="Pfam" id="PF02518"/>
    </source>
</evidence>
<keyword evidence="4" id="KW-0812">Transmembrane</keyword>
<keyword evidence="3" id="KW-0902">Two-component regulatory system</keyword>
<keyword evidence="2" id="KW-0418">Kinase</keyword>
<accession>A0ABP5QS32</accession>
<organism evidence="6 7">
    <name type="scientific">Herbiconiux moechotypicola</name>
    <dbReference type="NCBI Taxonomy" id="637393"/>
    <lineage>
        <taxon>Bacteria</taxon>
        <taxon>Bacillati</taxon>
        <taxon>Actinomycetota</taxon>
        <taxon>Actinomycetes</taxon>
        <taxon>Micrococcales</taxon>
        <taxon>Microbacteriaceae</taxon>
        <taxon>Herbiconiux</taxon>
    </lineage>
</organism>
<evidence type="ECO:0000313" key="7">
    <source>
        <dbReference type="Proteomes" id="UP001500929"/>
    </source>
</evidence>
<dbReference type="InterPro" id="IPR003594">
    <property type="entry name" value="HATPase_dom"/>
</dbReference>
<name>A0ABP5QS32_9MICO</name>
<dbReference type="Proteomes" id="UP001500929">
    <property type="component" value="Unassembled WGS sequence"/>
</dbReference>
<dbReference type="Gene3D" id="3.30.565.10">
    <property type="entry name" value="Histidine kinase-like ATPase, C-terminal domain"/>
    <property type="match status" value="1"/>
</dbReference>
<dbReference type="PANTHER" id="PTHR24421">
    <property type="entry name" value="NITRATE/NITRITE SENSOR PROTEIN NARX-RELATED"/>
    <property type="match status" value="1"/>
</dbReference>
<feature type="transmembrane region" description="Helical" evidence="4">
    <location>
        <begin position="23"/>
        <end position="41"/>
    </location>
</feature>
<feature type="transmembrane region" description="Helical" evidence="4">
    <location>
        <begin position="112"/>
        <end position="128"/>
    </location>
</feature>
<sequence length="408" mass="43181">MSADVLLNPAPAPRSRERIDLTLARLVGLFGFVFAALSIPVLNSSVPTLKPEWAWGVPIVLFGAITACSVCSVIGRGIRVSMGVFALVFVVTLALWPLAVRTPEAAVGTQPWLWYIVTVACGAAGIAFPTRWAAVYTVGVPLVFAGLRLLPAGGAAPWYSAVLDAFYAFVLGSSILIVITLLRSTATQVDRARVTAMRSYAEAAKRHAADEERSRIDTVIHDRVLSTLLAAARSSRPDDRALTVLMAERALVALQSAEAETDGGAEVELEVLVTRCRALAATLTAEIGFAVEGDTRGRLPGRVVEGAYSATVQAIENSVQHAGPAAERSITLSARRSLNPGGDAVVSEFRIVVADTGRGFDTTGVPADRLGLRISIRERMLAVGGRAEVLSTPGEGTRVVIEWRAGES</sequence>
<reference evidence="7" key="1">
    <citation type="journal article" date="2019" name="Int. J. Syst. Evol. Microbiol.">
        <title>The Global Catalogue of Microorganisms (GCM) 10K type strain sequencing project: providing services to taxonomists for standard genome sequencing and annotation.</title>
        <authorList>
            <consortium name="The Broad Institute Genomics Platform"/>
            <consortium name="The Broad Institute Genome Sequencing Center for Infectious Disease"/>
            <person name="Wu L."/>
            <person name="Ma J."/>
        </authorList>
    </citation>
    <scope>NUCLEOTIDE SEQUENCE [LARGE SCALE GENOMIC DNA]</scope>
    <source>
        <strain evidence="7">JCM 16117</strain>
    </source>
</reference>
<evidence type="ECO:0000256" key="1">
    <source>
        <dbReference type="ARBA" id="ARBA00022679"/>
    </source>
</evidence>
<comment type="caution">
    <text evidence="6">The sequence shown here is derived from an EMBL/GenBank/DDBJ whole genome shotgun (WGS) entry which is preliminary data.</text>
</comment>
<feature type="transmembrane region" description="Helical" evidence="4">
    <location>
        <begin position="165"/>
        <end position="183"/>
    </location>
</feature>
<dbReference type="SUPFAM" id="SSF55874">
    <property type="entry name" value="ATPase domain of HSP90 chaperone/DNA topoisomerase II/histidine kinase"/>
    <property type="match status" value="1"/>
</dbReference>
<feature type="transmembrane region" description="Helical" evidence="4">
    <location>
        <begin position="82"/>
        <end position="100"/>
    </location>
</feature>
<dbReference type="EMBL" id="BAAAQY010000009">
    <property type="protein sequence ID" value="GAA2242531.1"/>
    <property type="molecule type" value="Genomic_DNA"/>
</dbReference>
<proteinExistence type="predicted"/>
<protein>
    <recommendedName>
        <fullName evidence="5">Histidine kinase/HSP90-like ATPase domain-containing protein</fullName>
    </recommendedName>
</protein>
<evidence type="ECO:0000256" key="3">
    <source>
        <dbReference type="ARBA" id="ARBA00023012"/>
    </source>
</evidence>
<dbReference type="PANTHER" id="PTHR24421:SF61">
    <property type="entry name" value="OXYGEN SENSOR HISTIDINE KINASE NREB"/>
    <property type="match status" value="1"/>
</dbReference>
<dbReference type="RefSeq" id="WP_259480411.1">
    <property type="nucleotide sequence ID" value="NZ_BAAAQY010000009.1"/>
</dbReference>
<keyword evidence="4" id="KW-1133">Transmembrane helix</keyword>
<dbReference type="Pfam" id="PF02518">
    <property type="entry name" value="HATPase_c"/>
    <property type="match status" value="1"/>
</dbReference>
<keyword evidence="1" id="KW-0808">Transferase</keyword>
<evidence type="ECO:0000313" key="6">
    <source>
        <dbReference type="EMBL" id="GAA2242531.1"/>
    </source>
</evidence>
<dbReference type="InterPro" id="IPR036890">
    <property type="entry name" value="HATPase_C_sf"/>
</dbReference>
<keyword evidence="4" id="KW-0472">Membrane</keyword>
<feature type="transmembrane region" description="Helical" evidence="4">
    <location>
        <begin position="135"/>
        <end position="159"/>
    </location>
</feature>
<feature type="domain" description="Histidine kinase/HSP90-like ATPase" evidence="5">
    <location>
        <begin position="311"/>
        <end position="404"/>
    </location>
</feature>
<evidence type="ECO:0000256" key="4">
    <source>
        <dbReference type="SAM" id="Phobius"/>
    </source>
</evidence>
<dbReference type="InterPro" id="IPR050482">
    <property type="entry name" value="Sensor_HK_TwoCompSys"/>
</dbReference>
<keyword evidence="7" id="KW-1185">Reference proteome</keyword>
<gene>
    <name evidence="6" type="ORF">GCM10009851_29810</name>
</gene>
<feature type="transmembrane region" description="Helical" evidence="4">
    <location>
        <begin position="53"/>
        <end position="75"/>
    </location>
</feature>
<evidence type="ECO:0000256" key="2">
    <source>
        <dbReference type="ARBA" id="ARBA00022777"/>
    </source>
</evidence>